<dbReference type="AlphaFoldDB" id="W9HKA0"/>
<evidence type="ECO:0000313" key="1">
    <source>
        <dbReference type="EMBL" id="EWY80631.1"/>
    </source>
</evidence>
<dbReference type="HOGENOM" id="CLU_1540110_0_0_1"/>
<sequence>MGPVLSAIYIHRAIDRSIEAPRGLFHYPCIYTARPTAALKPHGACPLGTLYISWQQSRDSLVITDPTTNQPVSGLTMGERTESPFGFHCDLPQLREARTLQQGKLEKPTLVRLSIPVWTRRSRRRSPAIALDRHGLNSSYITHDVQRMSGHQFRSLSKRGPGRLVGQHQQLCFF</sequence>
<gene>
    <name evidence="1" type="ORF">FOYG_16567</name>
</gene>
<name>W9HKA0_FUSOX</name>
<accession>W9HKA0</accession>
<dbReference type="OrthoDB" id="4776075at2759"/>
<dbReference type="Proteomes" id="UP000030753">
    <property type="component" value="Unassembled WGS sequence"/>
</dbReference>
<reference evidence="1 2" key="1">
    <citation type="submission" date="2011-06" db="EMBL/GenBank/DDBJ databases">
        <title>The Genome Sequence of Fusarium oxysporum FOSC 3-a.</title>
        <authorList>
            <consortium name="The Broad Institute Genome Sequencing Platform"/>
            <person name="Ma L.-J."/>
            <person name="Gale L.R."/>
            <person name="Schwartz D.C."/>
            <person name="Zhou S."/>
            <person name="Corby-Kistler H."/>
            <person name="Young S.K."/>
            <person name="Zeng Q."/>
            <person name="Gargeya S."/>
            <person name="Fitzgerald M."/>
            <person name="Haas B."/>
            <person name="Abouelleil A."/>
            <person name="Alvarado L."/>
            <person name="Arachchi H.M."/>
            <person name="Berlin A."/>
            <person name="Brown A."/>
            <person name="Chapman S.B."/>
            <person name="Chen Z."/>
            <person name="Dunbar C."/>
            <person name="Freedman E."/>
            <person name="Gearin G."/>
            <person name="Gellesch M."/>
            <person name="Goldberg J."/>
            <person name="Griggs A."/>
            <person name="Gujja S."/>
            <person name="Heiman D."/>
            <person name="Howarth C."/>
            <person name="Larson L."/>
            <person name="Lui A."/>
            <person name="MacDonald P.J.P."/>
            <person name="Mehta T."/>
            <person name="Montmayeur A."/>
            <person name="Murphy C."/>
            <person name="Neiman D."/>
            <person name="Pearson M."/>
            <person name="Priest M."/>
            <person name="Roberts A."/>
            <person name="Saif S."/>
            <person name="Shea T."/>
            <person name="Shenoy N."/>
            <person name="Sisk P."/>
            <person name="Stolte C."/>
            <person name="Sykes S."/>
            <person name="Wortman J."/>
            <person name="Nusbaum C."/>
            <person name="Birren B."/>
        </authorList>
    </citation>
    <scope>NUCLEOTIDE SEQUENCE [LARGE SCALE GENOMIC DNA]</scope>
    <source>
        <strain evidence="2">FOSC 3-a</strain>
    </source>
</reference>
<organism evidence="1 2">
    <name type="scientific">Fusarium oxysporum NRRL 32931</name>
    <dbReference type="NCBI Taxonomy" id="660029"/>
    <lineage>
        <taxon>Eukaryota</taxon>
        <taxon>Fungi</taxon>
        <taxon>Dikarya</taxon>
        <taxon>Ascomycota</taxon>
        <taxon>Pezizomycotina</taxon>
        <taxon>Sordariomycetes</taxon>
        <taxon>Hypocreomycetidae</taxon>
        <taxon>Hypocreales</taxon>
        <taxon>Nectriaceae</taxon>
        <taxon>Fusarium</taxon>
        <taxon>Fusarium oxysporum species complex</taxon>
    </lineage>
</organism>
<proteinExistence type="predicted"/>
<protein>
    <submittedName>
        <fullName evidence="1">Uncharacterized protein</fullName>
    </submittedName>
</protein>
<evidence type="ECO:0000313" key="2">
    <source>
        <dbReference type="Proteomes" id="UP000030753"/>
    </source>
</evidence>
<dbReference type="EMBL" id="JH717850">
    <property type="protein sequence ID" value="EWY80631.1"/>
    <property type="molecule type" value="Genomic_DNA"/>
</dbReference>